<evidence type="ECO:0000256" key="4">
    <source>
        <dbReference type="ARBA" id="ARBA00022729"/>
    </source>
</evidence>
<evidence type="ECO:0000313" key="14">
    <source>
        <dbReference type="Proteomes" id="UP000007844"/>
    </source>
</evidence>
<name>F3Z1H3_DESAF</name>
<dbReference type="Pfam" id="PF01447">
    <property type="entry name" value="Peptidase_M4"/>
    <property type="match status" value="1"/>
</dbReference>
<dbReference type="InterPro" id="IPR013856">
    <property type="entry name" value="Peptidase_M4_domain"/>
</dbReference>
<keyword evidence="5" id="KW-0378">Hydrolase</keyword>
<dbReference type="PANTHER" id="PTHR33794">
    <property type="entry name" value="BACILLOLYSIN"/>
    <property type="match status" value="1"/>
</dbReference>
<dbReference type="InterPro" id="IPR011042">
    <property type="entry name" value="6-blade_b-propeller_TolB-like"/>
</dbReference>
<feature type="active site" description="Proton donor" evidence="8">
    <location>
        <position position="491"/>
    </location>
</feature>
<dbReference type="HOGENOM" id="CLU_317304_0_0_7"/>
<evidence type="ECO:0000256" key="5">
    <source>
        <dbReference type="ARBA" id="ARBA00022801"/>
    </source>
</evidence>
<comment type="similarity">
    <text evidence="1">Belongs to the peptidase M4 family.</text>
</comment>
<keyword evidence="3" id="KW-0479">Metal-binding</keyword>
<evidence type="ECO:0000256" key="2">
    <source>
        <dbReference type="ARBA" id="ARBA00022670"/>
    </source>
</evidence>
<protein>
    <submittedName>
        <fullName evidence="13">Thermolysin</fullName>
    </submittedName>
</protein>
<dbReference type="SUPFAM" id="SSF55486">
    <property type="entry name" value="Metalloproteases ('zincins'), catalytic domain"/>
    <property type="match status" value="1"/>
</dbReference>
<dbReference type="InterPro" id="IPR050728">
    <property type="entry name" value="Zinc_Metalloprotease_M4"/>
</dbReference>
<keyword evidence="4" id="KW-0732">Signal</keyword>
<dbReference type="SUPFAM" id="SSF82171">
    <property type="entry name" value="DPP6 N-terminal domain-like"/>
    <property type="match status" value="1"/>
</dbReference>
<dbReference type="InterPro" id="IPR027268">
    <property type="entry name" value="Peptidase_M4/M1_CTD_sf"/>
</dbReference>
<dbReference type="CDD" id="cd09597">
    <property type="entry name" value="M4_TLP"/>
    <property type="match status" value="1"/>
</dbReference>
<proteinExistence type="inferred from homology"/>
<feature type="domain" description="FTP" evidence="12">
    <location>
        <begin position="110"/>
        <end position="151"/>
    </location>
</feature>
<feature type="region of interest" description="Disordered" evidence="9">
    <location>
        <begin position="605"/>
        <end position="626"/>
    </location>
</feature>
<gene>
    <name evidence="13" type="ORF">Desaf_1668</name>
</gene>
<keyword evidence="7" id="KW-0482">Metalloprotease</keyword>
<feature type="compositionally biased region" description="Basic and acidic residues" evidence="9">
    <location>
        <begin position="606"/>
        <end position="619"/>
    </location>
</feature>
<evidence type="ECO:0000259" key="11">
    <source>
        <dbReference type="Pfam" id="PF02868"/>
    </source>
</evidence>
<evidence type="ECO:0000256" key="7">
    <source>
        <dbReference type="ARBA" id="ARBA00023049"/>
    </source>
</evidence>
<dbReference type="eggNOG" id="COG3227">
    <property type="taxonomic scope" value="Bacteria"/>
</dbReference>
<keyword evidence="14" id="KW-1185">Reference proteome</keyword>
<reference evidence="13 14" key="1">
    <citation type="journal article" date="2011" name="J. Bacteriol.">
        <title>Genome sequence of the mercury-methylating and pleomorphic Desulfovibrio africanus Strain Walvis Bay.</title>
        <authorList>
            <person name="Brown S.D."/>
            <person name="Wall J.D."/>
            <person name="Kucken A.M."/>
            <person name="Gilmour C.C."/>
            <person name="Podar M."/>
            <person name="Brandt C.C."/>
            <person name="Teshima H."/>
            <person name="Detter J.C."/>
            <person name="Han C.S."/>
            <person name="Land M.L."/>
            <person name="Lucas S."/>
            <person name="Han J."/>
            <person name="Pennacchio L."/>
            <person name="Nolan M."/>
            <person name="Pitluck S."/>
            <person name="Woyke T."/>
            <person name="Goodwin L."/>
            <person name="Palumbo A.V."/>
            <person name="Elias D.A."/>
        </authorList>
    </citation>
    <scope>NUCLEOTIDE SEQUENCE [LARGE SCALE GENOMIC DNA]</scope>
    <source>
        <strain evidence="13 14">Walvis Bay</strain>
    </source>
</reference>
<dbReference type="STRING" id="690850.Desaf_1668"/>
<evidence type="ECO:0000259" key="12">
    <source>
        <dbReference type="Pfam" id="PF07504"/>
    </source>
</evidence>
<feature type="active site" evidence="8">
    <location>
        <position position="393"/>
    </location>
</feature>
<evidence type="ECO:0000256" key="8">
    <source>
        <dbReference type="PIRSR" id="PIRSR623612-1"/>
    </source>
</evidence>
<accession>F3Z1H3</accession>
<dbReference type="Gene3D" id="3.10.170.10">
    <property type="match status" value="1"/>
</dbReference>
<dbReference type="SMR" id="F3Z1H3"/>
<dbReference type="GO" id="GO:0004222">
    <property type="term" value="F:metalloendopeptidase activity"/>
    <property type="evidence" value="ECO:0007669"/>
    <property type="project" value="InterPro"/>
</dbReference>
<dbReference type="InterPro" id="IPR001570">
    <property type="entry name" value="Peptidase_M4_C_domain"/>
</dbReference>
<dbReference type="GO" id="GO:0006508">
    <property type="term" value="P:proteolysis"/>
    <property type="evidence" value="ECO:0007669"/>
    <property type="project" value="UniProtKB-KW"/>
</dbReference>
<feature type="domain" description="Peptidase M4 C-terminal" evidence="11">
    <location>
        <begin position="403"/>
        <end position="569"/>
    </location>
</feature>
<dbReference type="Gene3D" id="2.120.10.30">
    <property type="entry name" value="TolB, C-terminal domain"/>
    <property type="match status" value="1"/>
</dbReference>
<dbReference type="PANTHER" id="PTHR33794:SF1">
    <property type="entry name" value="BACILLOLYSIN"/>
    <property type="match status" value="1"/>
</dbReference>
<dbReference type="KEGG" id="daf:Desaf_1668"/>
<keyword evidence="6" id="KW-0862">Zinc</keyword>
<dbReference type="Pfam" id="PF07504">
    <property type="entry name" value="FTP"/>
    <property type="match status" value="1"/>
</dbReference>
<dbReference type="Proteomes" id="UP000007844">
    <property type="component" value="Chromosome"/>
</dbReference>
<organism evidence="13 14">
    <name type="scientific">Desulfocurvibacter africanus subsp. africanus str. Walvis Bay</name>
    <dbReference type="NCBI Taxonomy" id="690850"/>
    <lineage>
        <taxon>Bacteria</taxon>
        <taxon>Pseudomonadati</taxon>
        <taxon>Thermodesulfobacteriota</taxon>
        <taxon>Desulfovibrionia</taxon>
        <taxon>Desulfovibrionales</taxon>
        <taxon>Desulfovibrionaceae</taxon>
        <taxon>Desulfocurvibacter</taxon>
    </lineage>
</organism>
<keyword evidence="2" id="KW-0645">Protease</keyword>
<dbReference type="InterPro" id="IPR011096">
    <property type="entry name" value="FTP_domain"/>
</dbReference>
<dbReference type="Gene3D" id="3.10.450.490">
    <property type="match status" value="1"/>
</dbReference>
<evidence type="ECO:0000313" key="13">
    <source>
        <dbReference type="EMBL" id="EGJ50004.1"/>
    </source>
</evidence>
<dbReference type="Gene3D" id="1.10.390.10">
    <property type="entry name" value="Neutral Protease Domain 2"/>
    <property type="match status" value="1"/>
</dbReference>
<evidence type="ECO:0000256" key="1">
    <source>
        <dbReference type="ARBA" id="ARBA00009388"/>
    </source>
</evidence>
<dbReference type="Pfam" id="PF02868">
    <property type="entry name" value="Peptidase_M4_C"/>
    <property type="match status" value="1"/>
</dbReference>
<dbReference type="AlphaFoldDB" id="F3Z1H3"/>
<dbReference type="InterPro" id="IPR023612">
    <property type="entry name" value="Peptidase_M4"/>
</dbReference>
<evidence type="ECO:0000259" key="10">
    <source>
        <dbReference type="Pfam" id="PF01447"/>
    </source>
</evidence>
<feature type="domain" description="Peptidase M4" evidence="10">
    <location>
        <begin position="247"/>
        <end position="399"/>
    </location>
</feature>
<evidence type="ECO:0000256" key="9">
    <source>
        <dbReference type="SAM" id="MobiDB-lite"/>
    </source>
</evidence>
<dbReference type="RefSeq" id="WP_014259769.1">
    <property type="nucleotide sequence ID" value="NC_016629.1"/>
</dbReference>
<sequence length="918" mass="98026">MSLPVTNSHPLMRILILALMLLTCAGLTDARAGASELDSGDGGILISPAGTPRRIMVNLGDRGPQAYPERFRTAPYKEADFAAAMEFLLSREEILGLQDSARELALQAYTTDELGRRQLRFAQRYKGLPVWPAEILVHVDPAGRVDLMEGAYIPTPQGLRTAPLVKADAAESKARDVLDGLAGESALALLEGKPELIVYIGGGSQPRLAWKVILNRSVASRWLILVDAMTRQALLAYDTVMEDNHSGSGQDLLGETVPLNVWEDEGLYYLLDTSKPMFRGIEEYMESGAIPVHDLAGQDPLLGFNPRLVESASPDSGWLPDGVSAAYNLSETYDYYFERHGRDSIDDQGMSVRAYVRVGGSILSNACWNPGLESFFFGAGQRTVAGLDVVAHEFTHGVVDCASSLLYYGESGALHEAWADIFGCAVEARTMGATDWVGGTVFSERFQRSLADPASREIVPGRPYPSHVDEMVTPDDPLLGEDYAADNGAVHWNCTVVSHAFYLLAEGQDDAIGIEDTEEIFFRAVTRHMPSASRFLDARLACLASAEEIFGSNSAQVRATEAAFDAVGIVEPQPSPPSDSSDDAMVCLLLATEQGQDAVWSLGRLDPARDDDPQGERISRTPAALAPPAVSNDGSLAAFVSADHDACTVDMDSLEENCLGLEGEVASVALSPDGSLMAYVPLTEAGELADHFVLHDVATGEEVPVLFVDEAGNSVFLAVNSVDFAADGHTLAFDVLAPIEEEDGTRTVAWVVIVANLDSMQAYALVAQDTPLASPAMGNQSLEHISLEVLTGLDGPEALSLVSAGDLSLLNFAPVAQTAPLAVPSINGDDSAVLYSAPDSGAQAPAIWRVPMDMANLRTLGDPEMILANALYAEAYASGSTAGDAQSETDDANLRLPAAPMRFDMRTVEVRSIGLGDQ</sequence>
<dbReference type="GO" id="GO:0046872">
    <property type="term" value="F:metal ion binding"/>
    <property type="evidence" value="ECO:0007669"/>
    <property type="project" value="UniProtKB-KW"/>
</dbReference>
<evidence type="ECO:0000256" key="6">
    <source>
        <dbReference type="ARBA" id="ARBA00022833"/>
    </source>
</evidence>
<dbReference type="PRINTS" id="PR00730">
    <property type="entry name" value="THERMOLYSIN"/>
</dbReference>
<evidence type="ECO:0000256" key="3">
    <source>
        <dbReference type="ARBA" id="ARBA00022723"/>
    </source>
</evidence>
<dbReference type="EMBL" id="CP003221">
    <property type="protein sequence ID" value="EGJ50004.1"/>
    <property type="molecule type" value="Genomic_DNA"/>
</dbReference>